<dbReference type="Pfam" id="PF01190">
    <property type="entry name" value="Pollen_Ole_e_1"/>
    <property type="match status" value="1"/>
</dbReference>
<reference evidence="4" key="1">
    <citation type="journal article" date="2019" name="Curr. Biol.">
        <title>Genome Sequence of Striga asiatica Provides Insight into the Evolution of Plant Parasitism.</title>
        <authorList>
            <person name="Yoshida S."/>
            <person name="Kim S."/>
            <person name="Wafula E.K."/>
            <person name="Tanskanen J."/>
            <person name="Kim Y.M."/>
            <person name="Honaas L."/>
            <person name="Yang Z."/>
            <person name="Spallek T."/>
            <person name="Conn C.E."/>
            <person name="Ichihashi Y."/>
            <person name="Cheong K."/>
            <person name="Cui S."/>
            <person name="Der J.P."/>
            <person name="Gundlach H."/>
            <person name="Jiao Y."/>
            <person name="Hori C."/>
            <person name="Ishida J.K."/>
            <person name="Kasahara H."/>
            <person name="Kiba T."/>
            <person name="Kim M.S."/>
            <person name="Koo N."/>
            <person name="Laohavisit A."/>
            <person name="Lee Y.H."/>
            <person name="Lumba S."/>
            <person name="McCourt P."/>
            <person name="Mortimer J.C."/>
            <person name="Mutuku J.M."/>
            <person name="Nomura T."/>
            <person name="Sasaki-Sekimoto Y."/>
            <person name="Seto Y."/>
            <person name="Wang Y."/>
            <person name="Wakatake T."/>
            <person name="Sakakibara H."/>
            <person name="Demura T."/>
            <person name="Yamaguchi S."/>
            <person name="Yoneyama K."/>
            <person name="Manabe R.I."/>
            <person name="Nelson D.C."/>
            <person name="Schulman A.H."/>
            <person name="Timko M.P."/>
            <person name="dePamphilis C.W."/>
            <person name="Choi D."/>
            <person name="Shirasu K."/>
        </authorList>
    </citation>
    <scope>NUCLEOTIDE SEQUENCE [LARGE SCALE GENOMIC DNA]</scope>
    <source>
        <strain evidence="4">cv. UVA1</strain>
    </source>
</reference>
<dbReference type="OrthoDB" id="248495at2759"/>
<dbReference type="PANTHER" id="PTHR33470:SF4">
    <property type="entry name" value="OS01G0164025 PROTEIN"/>
    <property type="match status" value="1"/>
</dbReference>
<evidence type="ECO:0000313" key="4">
    <source>
        <dbReference type="Proteomes" id="UP000325081"/>
    </source>
</evidence>
<feature type="chain" id="PRO_5023033330" evidence="2">
    <location>
        <begin position="25"/>
        <end position="179"/>
    </location>
</feature>
<keyword evidence="4" id="KW-1185">Reference proteome</keyword>
<proteinExistence type="predicted"/>
<feature type="signal peptide" evidence="2">
    <location>
        <begin position="1"/>
        <end position="24"/>
    </location>
</feature>
<dbReference type="AlphaFoldDB" id="A0A5A7QN82"/>
<sequence length="179" mass="19695">MARSQLMALIPLLILSLATRTATADLPEPPKPAAEKVIDVGVEGVVYCQTCQQYGTWNVGKAKPIQSAIASVICKDHRNRVSYYKAFKTDKNGYFYGELKGFKMNHSFLDHPLHSCKVKLVSSPLTNCNLLTNVNYGLYGAPLRYEGKRIVGPNYEAVVYAAGPLAFRPGNCVPKEIEA</sequence>
<dbReference type="Proteomes" id="UP000325081">
    <property type="component" value="Unassembled WGS sequence"/>
</dbReference>
<dbReference type="PANTHER" id="PTHR33470">
    <property type="entry name" value="OS01G0164075 PROTEIN"/>
    <property type="match status" value="1"/>
</dbReference>
<gene>
    <name evidence="3" type="ORF">STAS_23660</name>
</gene>
<protein>
    <submittedName>
        <fullName evidence="3">Pollen Ole e 1 allergen and extensin family protein</fullName>
    </submittedName>
</protein>
<accession>A0A5A7QN82</accession>
<dbReference type="GO" id="GO:0071944">
    <property type="term" value="C:cell periphery"/>
    <property type="evidence" value="ECO:0007669"/>
    <property type="project" value="TreeGrafter"/>
</dbReference>
<comment type="caution">
    <text evidence="3">The sequence shown here is derived from an EMBL/GenBank/DDBJ whole genome shotgun (WGS) entry which is preliminary data.</text>
</comment>
<keyword evidence="1 2" id="KW-0732">Signal</keyword>
<evidence type="ECO:0000256" key="2">
    <source>
        <dbReference type="SAM" id="SignalP"/>
    </source>
</evidence>
<evidence type="ECO:0000256" key="1">
    <source>
        <dbReference type="ARBA" id="ARBA00022729"/>
    </source>
</evidence>
<evidence type="ECO:0000313" key="3">
    <source>
        <dbReference type="EMBL" id="GER46620.1"/>
    </source>
</evidence>
<dbReference type="EMBL" id="BKCP01007626">
    <property type="protein sequence ID" value="GER46620.1"/>
    <property type="molecule type" value="Genomic_DNA"/>
</dbReference>
<name>A0A5A7QN82_STRAF</name>
<organism evidence="3 4">
    <name type="scientific">Striga asiatica</name>
    <name type="common">Asiatic witchweed</name>
    <name type="synonym">Buchnera asiatica</name>
    <dbReference type="NCBI Taxonomy" id="4170"/>
    <lineage>
        <taxon>Eukaryota</taxon>
        <taxon>Viridiplantae</taxon>
        <taxon>Streptophyta</taxon>
        <taxon>Embryophyta</taxon>
        <taxon>Tracheophyta</taxon>
        <taxon>Spermatophyta</taxon>
        <taxon>Magnoliopsida</taxon>
        <taxon>eudicotyledons</taxon>
        <taxon>Gunneridae</taxon>
        <taxon>Pentapetalae</taxon>
        <taxon>asterids</taxon>
        <taxon>lamiids</taxon>
        <taxon>Lamiales</taxon>
        <taxon>Orobanchaceae</taxon>
        <taxon>Buchnereae</taxon>
        <taxon>Striga</taxon>
    </lineage>
</organism>